<dbReference type="Proteomes" id="UP000245293">
    <property type="component" value="Unassembled WGS sequence"/>
</dbReference>
<comment type="caution">
    <text evidence="2">The sequence shown here is derived from an EMBL/GenBank/DDBJ whole genome shotgun (WGS) entry which is preliminary data.</text>
</comment>
<gene>
    <name evidence="2" type="ORF">DFK10_01825</name>
</gene>
<keyword evidence="1" id="KW-0472">Membrane</keyword>
<evidence type="ECO:0008006" key="4">
    <source>
        <dbReference type="Google" id="ProtNLM"/>
    </source>
</evidence>
<evidence type="ECO:0000313" key="3">
    <source>
        <dbReference type="Proteomes" id="UP000245293"/>
    </source>
</evidence>
<keyword evidence="1" id="KW-0812">Transmembrane</keyword>
<dbReference type="OrthoDB" id="7198805at2"/>
<protein>
    <recommendedName>
        <fullName evidence="4">DUF4350 domain-containing protein</fullName>
    </recommendedName>
</protein>
<sequence>MSDSAPQDTRAGKGPFLVVGALLLAGLLLLVTQSGIFGDRQIDRSPIGVQGLGAWLDRNDIAVTNSHPRLSPAVADLSFRVLPLYDLDLTGFHADREKRDDPAGAETLRDITATNLRTKLEEIPTLVLLPKWNGAMVETEVAHEQSLIPLARIERLIGQLDISGVELVRGVAEFYEDNQGGHDLALFHAQVFNPSTLPAQCRAEVGYGLGSLVVSCPLAEASHRAYFASDPDTLNNHGLAVADNAAFALDLLADLRGADTNPIYIDRSPDLLTRLDRGDERQDYDRGFEELERFFDYPFTLFWAALLIVLAVLFWRGALRFGPIRPAAGQGRDTSKRAAIAAKARLLRLSGNDGRMVSDFVRAQLQDLAARSFGRDLGGEAEARFMSLLARRDPDLARDFGACARNLIDNAPGMPPAQLNRMLGQYHSLLAKVVEHHGPV</sequence>
<dbReference type="AlphaFoldDB" id="A0A2V1PBY6"/>
<name>A0A2V1PBY6_9RHOB</name>
<keyword evidence="1" id="KW-1133">Transmembrane helix</keyword>
<accession>A0A2V1PBY6</accession>
<reference evidence="3" key="1">
    <citation type="submission" date="2018-05" db="EMBL/GenBank/DDBJ databases">
        <authorList>
            <person name="Du Z."/>
            <person name="Wang X."/>
        </authorList>
    </citation>
    <scope>NUCLEOTIDE SEQUENCE [LARGE SCALE GENOMIC DNA]</scope>
    <source>
        <strain evidence="3">WDS4C29</strain>
    </source>
</reference>
<dbReference type="EMBL" id="QETF01000001">
    <property type="protein sequence ID" value="PWG18677.1"/>
    <property type="molecule type" value="Genomic_DNA"/>
</dbReference>
<evidence type="ECO:0000256" key="1">
    <source>
        <dbReference type="SAM" id="Phobius"/>
    </source>
</evidence>
<dbReference type="RefSeq" id="WP_109385966.1">
    <property type="nucleotide sequence ID" value="NZ_QETF01000001.1"/>
</dbReference>
<feature type="transmembrane region" description="Helical" evidence="1">
    <location>
        <begin position="297"/>
        <end position="315"/>
    </location>
</feature>
<organism evidence="2 3">
    <name type="scientific">Salibaculum griseiflavum</name>
    <dbReference type="NCBI Taxonomy" id="1914409"/>
    <lineage>
        <taxon>Bacteria</taxon>
        <taxon>Pseudomonadati</taxon>
        <taxon>Pseudomonadota</taxon>
        <taxon>Alphaproteobacteria</taxon>
        <taxon>Rhodobacterales</taxon>
        <taxon>Roseobacteraceae</taxon>
        <taxon>Salibaculum</taxon>
    </lineage>
</organism>
<evidence type="ECO:0000313" key="2">
    <source>
        <dbReference type="EMBL" id="PWG18677.1"/>
    </source>
</evidence>
<keyword evidence="3" id="KW-1185">Reference proteome</keyword>
<proteinExistence type="predicted"/>